<comment type="caution">
    <text evidence="4">The sequence shown here is derived from an EMBL/GenBank/DDBJ whole genome shotgun (WGS) entry which is preliminary data.</text>
</comment>
<name>R2QU79_9ENTE</name>
<dbReference type="Gene3D" id="3.40.30.10">
    <property type="entry name" value="Glutaredoxin"/>
    <property type="match status" value="1"/>
</dbReference>
<dbReference type="PANTHER" id="PTHR30041">
    <property type="entry name" value="ARSENATE REDUCTASE"/>
    <property type="match status" value="1"/>
</dbReference>
<dbReference type="Proteomes" id="UP000013783">
    <property type="component" value="Unassembled WGS sequence"/>
</dbReference>
<dbReference type="STRING" id="71451.RV07_GL000979"/>
<dbReference type="RefSeq" id="WP_010742084.1">
    <property type="nucleotide sequence ID" value="NZ_KB946251.1"/>
</dbReference>
<dbReference type="InterPro" id="IPR006504">
    <property type="entry name" value="Tscrpt_reg_Spx/MgsR"/>
</dbReference>
<evidence type="ECO:0000256" key="3">
    <source>
        <dbReference type="PROSITE-ProRule" id="PRU01282"/>
    </source>
</evidence>
<dbReference type="NCBIfam" id="NF002459">
    <property type="entry name" value="PRK01655.1"/>
    <property type="match status" value="1"/>
</dbReference>
<evidence type="ECO:0000313" key="4">
    <source>
        <dbReference type="EMBL" id="EOH75045.1"/>
    </source>
</evidence>
<sequence>MITILLGNSCTSCRKTKAWFQEHDIPFAARNIDHEPLSKEELKQIITLCPSGFDKIISKKSKIYRALNIDFDELSFNQLLVLLSQYPKLVKRPIIYDEKKIQVGFNEEEIRTLLPKEIKHTTRNYLYKVNTTMLYEDILAMQKTEFF</sequence>
<evidence type="ECO:0000256" key="1">
    <source>
        <dbReference type="ARBA" id="ARBA00023157"/>
    </source>
</evidence>
<dbReference type="InterPro" id="IPR006660">
    <property type="entry name" value="Arsenate_reductase-like"/>
</dbReference>
<dbReference type="OrthoDB" id="9794155at2"/>
<proteinExistence type="inferred from homology"/>
<dbReference type="PROSITE" id="PS51353">
    <property type="entry name" value="ARSC"/>
    <property type="match status" value="1"/>
</dbReference>
<dbReference type="PATRIC" id="fig|1158601.3.peg.3259"/>
<dbReference type="Pfam" id="PF03960">
    <property type="entry name" value="ArsC"/>
    <property type="match status" value="1"/>
</dbReference>
<dbReference type="eggNOG" id="COG1393">
    <property type="taxonomic scope" value="Bacteria"/>
</dbReference>
<dbReference type="CDD" id="cd03032">
    <property type="entry name" value="ArsC_Spx"/>
    <property type="match status" value="1"/>
</dbReference>
<dbReference type="AlphaFoldDB" id="R2QU79"/>
<keyword evidence="2" id="KW-0676">Redox-active center</keyword>
<accession>R2QU79</accession>
<dbReference type="NCBIfam" id="TIGR01617">
    <property type="entry name" value="arsC_related"/>
    <property type="match status" value="1"/>
</dbReference>
<protein>
    <submittedName>
        <fullName evidence="4">Spx/MgsR family transcriptional regulator</fullName>
    </submittedName>
</protein>
<dbReference type="EMBL" id="AJAK01000021">
    <property type="protein sequence ID" value="EOH75045.1"/>
    <property type="molecule type" value="Genomic_DNA"/>
</dbReference>
<reference evidence="5 7" key="2">
    <citation type="submission" date="2013-03" db="EMBL/GenBank/DDBJ databases">
        <title>The Genome Sequence of Enterococcus malodoratus ATCC_43197 (PacBio/Illumina hybrid assembly).</title>
        <authorList>
            <consortium name="The Broad Institute Genomics Platform"/>
            <consortium name="The Broad Institute Genome Sequencing Center for Infectious Disease"/>
            <person name="Earl A."/>
            <person name="Russ C."/>
            <person name="Gilmore M."/>
            <person name="Surin D."/>
            <person name="Walker B."/>
            <person name="Young S."/>
            <person name="Zeng Q."/>
            <person name="Gargeya S."/>
            <person name="Fitzgerald M."/>
            <person name="Haas B."/>
            <person name="Abouelleil A."/>
            <person name="Allen A.W."/>
            <person name="Alvarado L."/>
            <person name="Arachchi H.M."/>
            <person name="Berlin A.M."/>
            <person name="Chapman S.B."/>
            <person name="Gainer-Dewar J."/>
            <person name="Goldberg J."/>
            <person name="Griggs A."/>
            <person name="Gujja S."/>
            <person name="Hansen M."/>
            <person name="Howarth C."/>
            <person name="Imamovic A."/>
            <person name="Ireland A."/>
            <person name="Larimer J."/>
            <person name="McCowan C."/>
            <person name="Murphy C."/>
            <person name="Pearson M."/>
            <person name="Poon T.W."/>
            <person name="Priest M."/>
            <person name="Roberts A."/>
            <person name="Saif S."/>
            <person name="Shea T."/>
            <person name="Sisk P."/>
            <person name="Sykes S."/>
            <person name="Wortman J."/>
            <person name="Nusbaum C."/>
            <person name="Birren B."/>
        </authorList>
    </citation>
    <scope>NUCLEOTIDE SEQUENCE [LARGE SCALE GENOMIC DNA]</scope>
    <source>
        <strain evidence="5 7">ATCC 43197</strain>
    </source>
</reference>
<dbReference type="SUPFAM" id="SSF52833">
    <property type="entry name" value="Thioredoxin-like"/>
    <property type="match status" value="1"/>
</dbReference>
<dbReference type="GeneID" id="79784898"/>
<dbReference type="EMBL" id="ASWA01000003">
    <property type="protein sequence ID" value="EOT66947.1"/>
    <property type="molecule type" value="Genomic_DNA"/>
</dbReference>
<evidence type="ECO:0000313" key="5">
    <source>
        <dbReference type="EMBL" id="EOT66947.1"/>
    </source>
</evidence>
<keyword evidence="1" id="KW-1015">Disulfide bond</keyword>
<organism evidence="4 6">
    <name type="scientific">Enterococcus malodoratus ATCC 43197</name>
    <dbReference type="NCBI Taxonomy" id="1158601"/>
    <lineage>
        <taxon>Bacteria</taxon>
        <taxon>Bacillati</taxon>
        <taxon>Bacillota</taxon>
        <taxon>Bacilli</taxon>
        <taxon>Lactobacillales</taxon>
        <taxon>Enterococcaceae</taxon>
        <taxon>Enterococcus</taxon>
    </lineage>
</organism>
<comment type="similarity">
    <text evidence="3">Belongs to the ArsC family.</text>
</comment>
<evidence type="ECO:0000256" key="2">
    <source>
        <dbReference type="ARBA" id="ARBA00023284"/>
    </source>
</evidence>
<dbReference type="PANTHER" id="PTHR30041:SF7">
    <property type="entry name" value="GLOBAL TRANSCRIPTIONAL REGULATOR SPX"/>
    <property type="match status" value="1"/>
</dbReference>
<dbReference type="InterPro" id="IPR036249">
    <property type="entry name" value="Thioredoxin-like_sf"/>
</dbReference>
<dbReference type="Proteomes" id="UP000014148">
    <property type="component" value="Unassembled WGS sequence"/>
</dbReference>
<evidence type="ECO:0000313" key="7">
    <source>
        <dbReference type="Proteomes" id="UP000014148"/>
    </source>
</evidence>
<evidence type="ECO:0000313" key="6">
    <source>
        <dbReference type="Proteomes" id="UP000013783"/>
    </source>
</evidence>
<keyword evidence="7" id="KW-1185">Reference proteome</keyword>
<reference evidence="4 6" key="1">
    <citation type="submission" date="2013-02" db="EMBL/GenBank/DDBJ databases">
        <title>The Genome Sequence of Enterococcus malodoratus ATCC_43197.</title>
        <authorList>
            <consortium name="The Broad Institute Genome Sequencing Platform"/>
            <consortium name="The Broad Institute Genome Sequencing Center for Infectious Disease"/>
            <person name="Earl A.M."/>
            <person name="Gilmore M.S."/>
            <person name="Lebreton F."/>
            <person name="Walker B."/>
            <person name="Young S.K."/>
            <person name="Zeng Q."/>
            <person name="Gargeya S."/>
            <person name="Fitzgerald M."/>
            <person name="Haas B."/>
            <person name="Abouelleil A."/>
            <person name="Alvarado L."/>
            <person name="Arachchi H.M."/>
            <person name="Berlin A.M."/>
            <person name="Chapman S.B."/>
            <person name="Dewar J."/>
            <person name="Goldberg J."/>
            <person name="Griggs A."/>
            <person name="Gujja S."/>
            <person name="Hansen M."/>
            <person name="Howarth C."/>
            <person name="Imamovic A."/>
            <person name="Larimer J."/>
            <person name="McCowan C."/>
            <person name="Murphy C."/>
            <person name="Neiman D."/>
            <person name="Pearson M."/>
            <person name="Priest M."/>
            <person name="Roberts A."/>
            <person name="Saif S."/>
            <person name="Shea T."/>
            <person name="Sisk P."/>
            <person name="Sykes S."/>
            <person name="Wortman J."/>
            <person name="Nusbaum C."/>
            <person name="Birren B."/>
        </authorList>
    </citation>
    <scope>NUCLEOTIDE SEQUENCE [LARGE SCALE GENOMIC DNA]</scope>
    <source>
        <strain evidence="4 6">ATCC 43197</strain>
    </source>
</reference>
<gene>
    <name evidence="5" type="ORF">I585_02468</name>
    <name evidence="4" type="ORF">UAI_03286</name>
</gene>